<dbReference type="SMART" id="SM00332">
    <property type="entry name" value="PP2Cc"/>
    <property type="match status" value="1"/>
</dbReference>
<dbReference type="EMBL" id="KK103341">
    <property type="protein sequence ID" value="KIY95753.1"/>
    <property type="molecule type" value="Genomic_DNA"/>
</dbReference>
<feature type="compositionally biased region" description="Low complexity" evidence="1">
    <location>
        <begin position="352"/>
        <end position="367"/>
    </location>
</feature>
<accession>A0A0D2KIX1</accession>
<dbReference type="RefSeq" id="XP_013894773.1">
    <property type="nucleotide sequence ID" value="XM_014039319.1"/>
</dbReference>
<dbReference type="CDD" id="cd00143">
    <property type="entry name" value="PP2Cc"/>
    <property type="match status" value="1"/>
</dbReference>
<evidence type="ECO:0000313" key="4">
    <source>
        <dbReference type="Proteomes" id="UP000054498"/>
    </source>
</evidence>
<dbReference type="InterPro" id="IPR001932">
    <property type="entry name" value="PPM-type_phosphatase-like_dom"/>
</dbReference>
<proteinExistence type="predicted"/>
<dbReference type="SUPFAM" id="SSF81606">
    <property type="entry name" value="PP2C-like"/>
    <property type="match status" value="1"/>
</dbReference>
<dbReference type="PROSITE" id="PS51746">
    <property type="entry name" value="PPM_2"/>
    <property type="match status" value="1"/>
</dbReference>
<dbReference type="OrthoDB" id="10264738at2759"/>
<dbReference type="Gene3D" id="3.60.40.10">
    <property type="entry name" value="PPM-type phosphatase domain"/>
    <property type="match status" value="1"/>
</dbReference>
<reference evidence="3 4" key="1">
    <citation type="journal article" date="2013" name="BMC Genomics">
        <title>Reconstruction of the lipid metabolism for the microalga Monoraphidium neglectum from its genome sequence reveals characteristics suitable for biofuel production.</title>
        <authorList>
            <person name="Bogen C."/>
            <person name="Al-Dilaimi A."/>
            <person name="Albersmeier A."/>
            <person name="Wichmann J."/>
            <person name="Grundmann M."/>
            <person name="Rupp O."/>
            <person name="Lauersen K.J."/>
            <person name="Blifernez-Klassen O."/>
            <person name="Kalinowski J."/>
            <person name="Goesmann A."/>
            <person name="Mussgnug J.H."/>
            <person name="Kruse O."/>
        </authorList>
    </citation>
    <scope>NUCLEOTIDE SEQUENCE [LARGE SCALE GENOMIC DNA]</scope>
    <source>
        <strain evidence="3 4">SAG 48.87</strain>
    </source>
</reference>
<evidence type="ECO:0000313" key="3">
    <source>
        <dbReference type="EMBL" id="KIY95753.1"/>
    </source>
</evidence>
<evidence type="ECO:0000256" key="1">
    <source>
        <dbReference type="SAM" id="MobiDB-lite"/>
    </source>
</evidence>
<dbReference type="InterPro" id="IPR036457">
    <property type="entry name" value="PPM-type-like_dom_sf"/>
</dbReference>
<feature type="domain" description="PPM-type phosphatase" evidence="2">
    <location>
        <begin position="1"/>
        <end position="332"/>
    </location>
</feature>
<gene>
    <name evidence="3" type="ORF">MNEG_12208</name>
</gene>
<keyword evidence="4" id="KW-1185">Reference proteome</keyword>
<dbReference type="SMART" id="SM00331">
    <property type="entry name" value="PP2C_SIG"/>
    <property type="match status" value="1"/>
</dbReference>
<dbReference type="KEGG" id="mng:MNEG_12208"/>
<dbReference type="InterPro" id="IPR015655">
    <property type="entry name" value="PP2C"/>
</dbReference>
<sequence>MEDRMTACDVTALPAFAPFRRAGFFAVYDGHSGPEAAEYLQQHLLLHLQAHLLSGLAAAGAAEADERADGEGIGGVVPNRPRPGAGVPPSVPGAALAGAVQQAEEEILSRFKAACCNAGSTLLAALLLDDRLHVANVGDSRAVLARKADFVQITTDHKPCDEAEARRIAREHALGASFGGGALGGAAAAAAAAAAAEVDGSDGGGSCCGDDDGGGCGCFDAPGSPVVTSDGYLYGELAVARAIGSQHLKLDPTKRAFTHMPDIHTVILSKDDDILLLATDGLWDKVDNSEAVAAARRCMARDGDAGAAARALVDRAVRQSSTDNISVVVVRLHDRGISLPHTNSMLFRRPQEPSSSASSRPATPGSRGCPAAGGLMARGEAPF</sequence>
<protein>
    <recommendedName>
        <fullName evidence="2">PPM-type phosphatase domain-containing protein</fullName>
    </recommendedName>
</protein>
<feature type="region of interest" description="Disordered" evidence="1">
    <location>
        <begin position="341"/>
        <end position="383"/>
    </location>
</feature>
<dbReference type="Proteomes" id="UP000054498">
    <property type="component" value="Unassembled WGS sequence"/>
</dbReference>
<evidence type="ECO:0000259" key="2">
    <source>
        <dbReference type="PROSITE" id="PS51746"/>
    </source>
</evidence>
<name>A0A0D2KIX1_9CHLO</name>
<dbReference type="Pfam" id="PF00481">
    <property type="entry name" value="PP2C"/>
    <property type="match status" value="2"/>
</dbReference>
<organism evidence="3 4">
    <name type="scientific">Monoraphidium neglectum</name>
    <dbReference type="NCBI Taxonomy" id="145388"/>
    <lineage>
        <taxon>Eukaryota</taxon>
        <taxon>Viridiplantae</taxon>
        <taxon>Chlorophyta</taxon>
        <taxon>core chlorophytes</taxon>
        <taxon>Chlorophyceae</taxon>
        <taxon>CS clade</taxon>
        <taxon>Sphaeropleales</taxon>
        <taxon>Selenastraceae</taxon>
        <taxon>Monoraphidium</taxon>
    </lineage>
</organism>
<dbReference type="PANTHER" id="PTHR47992">
    <property type="entry name" value="PROTEIN PHOSPHATASE"/>
    <property type="match status" value="1"/>
</dbReference>
<dbReference type="AlphaFoldDB" id="A0A0D2KIX1"/>
<dbReference type="GO" id="GO:0004722">
    <property type="term" value="F:protein serine/threonine phosphatase activity"/>
    <property type="evidence" value="ECO:0007669"/>
    <property type="project" value="InterPro"/>
</dbReference>
<dbReference type="GeneID" id="25729547"/>